<organism evidence="2 3">
    <name type="scientific">Candidatus Berkelbacteria bacterium Licking1014_7</name>
    <dbReference type="NCBI Taxonomy" id="2017147"/>
    <lineage>
        <taxon>Bacteria</taxon>
        <taxon>Candidatus Berkelbacteria</taxon>
    </lineage>
</organism>
<dbReference type="CDD" id="cd06664">
    <property type="entry name" value="IscU_like"/>
    <property type="match status" value="1"/>
</dbReference>
<accession>A0A554LIU7</accession>
<dbReference type="Proteomes" id="UP000315689">
    <property type="component" value="Unassembled WGS sequence"/>
</dbReference>
<dbReference type="EMBL" id="VMGK01000014">
    <property type="protein sequence ID" value="TSC92791.1"/>
    <property type="molecule type" value="Genomic_DNA"/>
</dbReference>
<dbReference type="AlphaFoldDB" id="A0A554LIU7"/>
<evidence type="ECO:0000313" key="3">
    <source>
        <dbReference type="Proteomes" id="UP000315689"/>
    </source>
</evidence>
<sequence>MKYDIVKNSQGWVYSETVKKHFFHPKNFIRGDSPRWKFNGYGESGSAACGDVMRNWIFVDKRSQKINRFGWKTYGCASAIASTSILSEMLLENGGMKINDALKITPTDILDRLGDLPIKKVHCSVLGDRALKNAIADYFKFSSEKMVGK</sequence>
<dbReference type="PANTHER" id="PTHR10093">
    <property type="entry name" value="IRON-SULFUR CLUSTER ASSEMBLY ENZYME NIFU HOMOLOG"/>
    <property type="match status" value="1"/>
</dbReference>
<evidence type="ECO:0000259" key="1">
    <source>
        <dbReference type="Pfam" id="PF01592"/>
    </source>
</evidence>
<dbReference type="SUPFAM" id="SSF82649">
    <property type="entry name" value="SufE/NifU"/>
    <property type="match status" value="1"/>
</dbReference>
<proteinExistence type="predicted"/>
<dbReference type="Gene3D" id="3.90.1010.10">
    <property type="match status" value="1"/>
</dbReference>
<gene>
    <name evidence="2" type="ORF">CEN89_493</name>
</gene>
<name>A0A554LIU7_9BACT</name>
<evidence type="ECO:0000313" key="2">
    <source>
        <dbReference type="EMBL" id="TSC92791.1"/>
    </source>
</evidence>
<reference evidence="2 3" key="1">
    <citation type="submission" date="2017-07" db="EMBL/GenBank/DDBJ databases">
        <title>Mechanisms for carbon and nitrogen cycling indicate functional differentiation within the Candidate Phyla Radiation.</title>
        <authorList>
            <person name="Danczak R.E."/>
            <person name="Johnston M.D."/>
            <person name="Kenah C."/>
            <person name="Slattery M."/>
            <person name="Wrighton K.C."/>
            <person name="Wilkins M.J."/>
        </authorList>
    </citation>
    <scope>NUCLEOTIDE SEQUENCE [LARGE SCALE GENOMIC DNA]</scope>
    <source>
        <strain evidence="2">Licking1014_7</strain>
    </source>
</reference>
<dbReference type="GO" id="GO:0005506">
    <property type="term" value="F:iron ion binding"/>
    <property type="evidence" value="ECO:0007669"/>
    <property type="project" value="InterPro"/>
</dbReference>
<comment type="caution">
    <text evidence="2">The sequence shown here is derived from an EMBL/GenBank/DDBJ whole genome shotgun (WGS) entry which is preliminary data.</text>
</comment>
<feature type="domain" description="NIF system FeS cluster assembly NifU N-terminal" evidence="1">
    <location>
        <begin position="14"/>
        <end position="140"/>
    </location>
</feature>
<dbReference type="Pfam" id="PF01592">
    <property type="entry name" value="NifU_N"/>
    <property type="match status" value="1"/>
</dbReference>
<dbReference type="GO" id="GO:0051536">
    <property type="term" value="F:iron-sulfur cluster binding"/>
    <property type="evidence" value="ECO:0007669"/>
    <property type="project" value="InterPro"/>
</dbReference>
<protein>
    <submittedName>
        <fullName evidence="2">Nitrogen fixation protein NifU</fullName>
    </submittedName>
</protein>
<dbReference type="GO" id="GO:0016226">
    <property type="term" value="P:iron-sulfur cluster assembly"/>
    <property type="evidence" value="ECO:0007669"/>
    <property type="project" value="InterPro"/>
</dbReference>
<dbReference type="InterPro" id="IPR002871">
    <property type="entry name" value="NIF_FeS_clus_asmbl_NifU_N"/>
</dbReference>